<dbReference type="InterPro" id="IPR003660">
    <property type="entry name" value="HAMP_dom"/>
</dbReference>
<dbReference type="RefSeq" id="WP_213433867.1">
    <property type="nucleotide sequence ID" value="NZ_AP024545.1"/>
</dbReference>
<keyword evidence="4 7" id="KW-0597">Phosphoprotein</keyword>
<accession>A0ABM7Q6A0</accession>
<dbReference type="EMBL" id="AP024545">
    <property type="protein sequence ID" value="BCT92908.1"/>
    <property type="molecule type" value="Genomic_DNA"/>
</dbReference>
<evidence type="ECO:0000256" key="8">
    <source>
        <dbReference type="SAM" id="Phobius"/>
    </source>
</evidence>
<evidence type="ECO:0000256" key="7">
    <source>
        <dbReference type="PROSITE-ProRule" id="PRU00169"/>
    </source>
</evidence>
<dbReference type="PANTHER" id="PTHR43547:SF2">
    <property type="entry name" value="HYBRID SIGNAL TRANSDUCTION HISTIDINE KINASE C"/>
    <property type="match status" value="1"/>
</dbReference>
<evidence type="ECO:0000256" key="4">
    <source>
        <dbReference type="ARBA" id="ARBA00022553"/>
    </source>
</evidence>
<dbReference type="SUPFAM" id="SSF47384">
    <property type="entry name" value="Homodimeric domain of signal transducing histidine kinase"/>
    <property type="match status" value="1"/>
</dbReference>
<evidence type="ECO:0000259" key="9">
    <source>
        <dbReference type="PROSITE" id="PS50109"/>
    </source>
</evidence>
<dbReference type="SMART" id="SM00448">
    <property type="entry name" value="REC"/>
    <property type="match status" value="1"/>
</dbReference>
<dbReference type="Pfam" id="PF00072">
    <property type="entry name" value="Response_reg"/>
    <property type="match status" value="1"/>
</dbReference>
<dbReference type="InterPro" id="IPR004358">
    <property type="entry name" value="Sig_transdc_His_kin-like_C"/>
</dbReference>
<dbReference type="Gene3D" id="6.10.340.10">
    <property type="match status" value="1"/>
</dbReference>
<dbReference type="PRINTS" id="PR00344">
    <property type="entry name" value="BCTRLSENSOR"/>
</dbReference>
<dbReference type="Pfam" id="PF00672">
    <property type="entry name" value="HAMP"/>
    <property type="match status" value="1"/>
</dbReference>
<keyword evidence="8" id="KW-0472">Membrane</keyword>
<evidence type="ECO:0000256" key="5">
    <source>
        <dbReference type="ARBA" id="ARBA00022679"/>
    </source>
</evidence>
<keyword evidence="6" id="KW-0418">Kinase</keyword>
<dbReference type="Pfam" id="PF02518">
    <property type="entry name" value="HATPase_c"/>
    <property type="match status" value="1"/>
</dbReference>
<dbReference type="PROSITE" id="PS50109">
    <property type="entry name" value="HIS_KIN"/>
    <property type="match status" value="1"/>
</dbReference>
<dbReference type="InterPro" id="IPR003594">
    <property type="entry name" value="HATPase_dom"/>
</dbReference>
<keyword evidence="8" id="KW-1133">Transmembrane helix</keyword>
<dbReference type="PANTHER" id="PTHR43547">
    <property type="entry name" value="TWO-COMPONENT HISTIDINE KINASE"/>
    <property type="match status" value="1"/>
</dbReference>
<dbReference type="SMART" id="SM00387">
    <property type="entry name" value="HATPase_c"/>
    <property type="match status" value="1"/>
</dbReference>
<comment type="catalytic activity">
    <reaction evidence="1">
        <text>ATP + protein L-histidine = ADP + protein N-phospho-L-histidine.</text>
        <dbReference type="EC" id="2.7.13.3"/>
    </reaction>
</comment>
<feature type="transmembrane region" description="Helical" evidence="8">
    <location>
        <begin position="157"/>
        <end position="175"/>
    </location>
</feature>
<dbReference type="CDD" id="cd16922">
    <property type="entry name" value="HATPase_EvgS-ArcB-TorS-like"/>
    <property type="match status" value="1"/>
</dbReference>
<dbReference type="SMART" id="SM00388">
    <property type="entry name" value="HisKA"/>
    <property type="match status" value="1"/>
</dbReference>
<feature type="domain" description="HAMP" evidence="11">
    <location>
        <begin position="180"/>
        <end position="234"/>
    </location>
</feature>
<dbReference type="InterPro" id="IPR036890">
    <property type="entry name" value="HATPase_C_sf"/>
</dbReference>
<evidence type="ECO:0000313" key="12">
    <source>
        <dbReference type="EMBL" id="BCT92908.1"/>
    </source>
</evidence>
<dbReference type="InterPro" id="IPR033417">
    <property type="entry name" value="CHASE8"/>
</dbReference>
<dbReference type="EC" id="2.7.13.3" evidence="3"/>
<dbReference type="PROSITE" id="PS50110">
    <property type="entry name" value="RESPONSE_REGULATORY"/>
    <property type="match status" value="1"/>
</dbReference>
<dbReference type="InterPro" id="IPR011006">
    <property type="entry name" value="CheY-like_superfamily"/>
</dbReference>
<dbReference type="Pfam" id="PF00512">
    <property type="entry name" value="HisKA"/>
    <property type="match status" value="1"/>
</dbReference>
<dbReference type="SMART" id="SM00304">
    <property type="entry name" value="HAMP"/>
    <property type="match status" value="1"/>
</dbReference>
<gene>
    <name evidence="12" type="ORF">LYSCAS_19320</name>
</gene>
<dbReference type="Gene3D" id="1.10.287.130">
    <property type="match status" value="1"/>
</dbReference>
<keyword evidence="13" id="KW-1185">Reference proteome</keyword>
<dbReference type="Gene3D" id="3.30.565.10">
    <property type="entry name" value="Histidine kinase-like ATPase, C-terminal domain"/>
    <property type="match status" value="1"/>
</dbReference>
<feature type="transmembrane region" description="Helical" evidence="8">
    <location>
        <begin position="12"/>
        <end position="35"/>
    </location>
</feature>
<dbReference type="InterPro" id="IPR036097">
    <property type="entry name" value="HisK_dim/P_sf"/>
</dbReference>
<organism evidence="12 13">
    <name type="scientific">Noviluteimonas caseinilytica</name>
    <dbReference type="NCBI Taxonomy" id="2675101"/>
    <lineage>
        <taxon>Bacteria</taxon>
        <taxon>Pseudomonadati</taxon>
        <taxon>Pseudomonadota</taxon>
        <taxon>Gammaproteobacteria</taxon>
        <taxon>Lysobacterales</taxon>
        <taxon>Lysobacteraceae</taxon>
        <taxon>Noviluteimonas</taxon>
    </lineage>
</organism>
<dbReference type="SUPFAM" id="SSF52172">
    <property type="entry name" value="CheY-like"/>
    <property type="match status" value="1"/>
</dbReference>
<dbReference type="InterPro" id="IPR005467">
    <property type="entry name" value="His_kinase_dom"/>
</dbReference>
<evidence type="ECO:0000313" key="13">
    <source>
        <dbReference type="Proteomes" id="UP000681317"/>
    </source>
</evidence>
<dbReference type="Gene3D" id="3.40.50.2300">
    <property type="match status" value="1"/>
</dbReference>
<proteinExistence type="predicted"/>
<protein>
    <recommendedName>
        <fullName evidence="3">histidine kinase</fullName>
        <ecNumber evidence="3">2.7.13.3</ecNumber>
    </recommendedName>
</protein>
<evidence type="ECO:0000259" key="11">
    <source>
        <dbReference type="PROSITE" id="PS50885"/>
    </source>
</evidence>
<dbReference type="Proteomes" id="UP000681317">
    <property type="component" value="Chromosome"/>
</dbReference>
<feature type="domain" description="Histidine kinase" evidence="9">
    <location>
        <begin position="256"/>
        <end position="474"/>
    </location>
</feature>
<evidence type="ECO:0000259" key="10">
    <source>
        <dbReference type="PROSITE" id="PS50110"/>
    </source>
</evidence>
<feature type="modified residue" description="4-aspartylphosphate" evidence="7">
    <location>
        <position position="556"/>
    </location>
</feature>
<dbReference type="CDD" id="cd06225">
    <property type="entry name" value="HAMP"/>
    <property type="match status" value="1"/>
</dbReference>
<dbReference type="SUPFAM" id="SSF55874">
    <property type="entry name" value="ATPase domain of HSP90 chaperone/DNA topoisomerase II/histidine kinase"/>
    <property type="match status" value="1"/>
</dbReference>
<name>A0ABM7Q6A0_9GAMM</name>
<evidence type="ECO:0000256" key="2">
    <source>
        <dbReference type="ARBA" id="ARBA00004370"/>
    </source>
</evidence>
<comment type="subcellular location">
    <subcellularLocation>
        <location evidence="2">Membrane</location>
    </subcellularLocation>
</comment>
<dbReference type="CDD" id="cd00082">
    <property type="entry name" value="HisKA"/>
    <property type="match status" value="1"/>
</dbReference>
<dbReference type="PROSITE" id="PS50885">
    <property type="entry name" value="HAMP"/>
    <property type="match status" value="1"/>
</dbReference>
<sequence>MSVHVRRRFSDQIGRLVTITCAVAILFVSGALALANHRNLRAAAFDALRAQTEIAAINSGAPLVFGDRNTASEVLEAFRATPNVSSATLYDLRGRAFARYRRNGADDEPPAARQLGLSETGHHAIAVVMVQEAGQALGRLQVVYDLDALNRDLWRNLLVVAGVALMALLLVAAIARQLARVATRPLADLTRTAQRVSDSRDYALRAEVPPGDDEIGVFTTTFNEMLAQIERQDRDLKASRAQAEAASQVKDEFLATLSHELRTPMTPILGWAQILGRIAHDDPRIRQGAEIIERNAHAQTRIVDDLLDMSRIVAGKVRLQVQAVRIDEVLAAALDAVRVAADVREITIRVEASPDLPLVHGDPHRLQQVLWNLLSNAIKFTPRHGAVDVIARADGDVLRVVVRDSGEGIEPEFLPHVFDRFRQADSSITRPHEGLGLGLAIVKQLVELHGGSVGVHSDGRGLGARFTLELPLRRALRDQGPDVVQLVSSDVAPRVQPLRALRLLVVENDEDARAWLRHVLTDHGAQVQTAGSAEEALALLERAVSNQSPPDVLVSDIGMPDVDGYEFLRAVRRLRPARGGQTPAIAVTAFARPEDRERAFAAGYQRHLGKPIDEHALVGAILSLLPTPAAS</sequence>
<dbReference type="Pfam" id="PF17152">
    <property type="entry name" value="CHASE8"/>
    <property type="match status" value="1"/>
</dbReference>
<keyword evidence="8" id="KW-0812">Transmembrane</keyword>
<dbReference type="InterPro" id="IPR001789">
    <property type="entry name" value="Sig_transdc_resp-reg_receiver"/>
</dbReference>
<dbReference type="CDD" id="cd17580">
    <property type="entry name" value="REC_2_DhkD-like"/>
    <property type="match status" value="1"/>
</dbReference>
<evidence type="ECO:0000256" key="1">
    <source>
        <dbReference type="ARBA" id="ARBA00000085"/>
    </source>
</evidence>
<keyword evidence="5" id="KW-0808">Transferase</keyword>
<dbReference type="InterPro" id="IPR003661">
    <property type="entry name" value="HisK_dim/P_dom"/>
</dbReference>
<evidence type="ECO:0000256" key="3">
    <source>
        <dbReference type="ARBA" id="ARBA00012438"/>
    </source>
</evidence>
<dbReference type="SUPFAM" id="SSF158472">
    <property type="entry name" value="HAMP domain-like"/>
    <property type="match status" value="1"/>
</dbReference>
<reference evidence="12 13" key="1">
    <citation type="submission" date="2021-03" db="EMBL/GenBank/DDBJ databases">
        <title>Complete Genome Sequences of Two Lysobacter Strains Isolated from Sea Water (Lysobacter caseinilyticus) and Soil (Lysobacter helvus) in South Korea.</title>
        <authorList>
            <person name="Watanabe Y."/>
            <person name="Arakawa K."/>
        </authorList>
    </citation>
    <scope>NUCLEOTIDE SEQUENCE [LARGE SCALE GENOMIC DNA]</scope>
    <source>
        <strain evidence="12 13">KVB24</strain>
    </source>
</reference>
<feature type="domain" description="Response regulatory" evidence="10">
    <location>
        <begin position="502"/>
        <end position="625"/>
    </location>
</feature>
<evidence type="ECO:0000256" key="6">
    <source>
        <dbReference type="ARBA" id="ARBA00022777"/>
    </source>
</evidence>